<evidence type="ECO:0000313" key="2">
    <source>
        <dbReference type="Proteomes" id="UP001140234"/>
    </source>
</evidence>
<reference evidence="1" key="1">
    <citation type="submission" date="2022-07" db="EMBL/GenBank/DDBJ databases">
        <title>Phylogenomic reconstructions and comparative analyses of Kickxellomycotina fungi.</title>
        <authorList>
            <person name="Reynolds N.K."/>
            <person name="Stajich J.E."/>
            <person name="Barry K."/>
            <person name="Grigoriev I.V."/>
            <person name="Crous P."/>
            <person name="Smith M.E."/>
        </authorList>
    </citation>
    <scope>NUCLEOTIDE SEQUENCE</scope>
    <source>
        <strain evidence="1">CBS 109366</strain>
    </source>
</reference>
<comment type="caution">
    <text evidence="1">The sequence shown here is derived from an EMBL/GenBank/DDBJ whole genome shotgun (WGS) entry which is preliminary data.</text>
</comment>
<protein>
    <submittedName>
        <fullName evidence="1">Uncharacterized protein</fullName>
    </submittedName>
</protein>
<sequence>MSGAAKKQLRQQMRQRLRALDAATVAAESARVCAQVAALPAFRGAQHVSVYLSMDRGELQTGELVRAARQAGKSVYVPRCDGPAMEMVPLGDGPIDALPRNSWGIPEPARTAAPVDPQLLDFIVVPGVAFDARGARCGHGRGYYDRYLASAPRAFACAVCLAGQVVDAVPVDPHDRTPDAIIAPAGQLYPPRDQEHGSFARPG</sequence>
<dbReference type="Proteomes" id="UP001140234">
    <property type="component" value="Unassembled WGS sequence"/>
</dbReference>
<proteinExistence type="predicted"/>
<organism evidence="1 2">
    <name type="scientific">Coemansia nantahalensis</name>
    <dbReference type="NCBI Taxonomy" id="2789366"/>
    <lineage>
        <taxon>Eukaryota</taxon>
        <taxon>Fungi</taxon>
        <taxon>Fungi incertae sedis</taxon>
        <taxon>Zoopagomycota</taxon>
        <taxon>Kickxellomycotina</taxon>
        <taxon>Kickxellomycetes</taxon>
        <taxon>Kickxellales</taxon>
        <taxon>Kickxellaceae</taxon>
        <taxon>Coemansia</taxon>
    </lineage>
</organism>
<gene>
    <name evidence="1" type="ORF">IWQ57_004998</name>
</gene>
<dbReference type="EMBL" id="JANBUJ010002194">
    <property type="protein sequence ID" value="KAJ2764886.1"/>
    <property type="molecule type" value="Genomic_DNA"/>
</dbReference>
<keyword evidence="2" id="KW-1185">Reference proteome</keyword>
<evidence type="ECO:0000313" key="1">
    <source>
        <dbReference type="EMBL" id="KAJ2764886.1"/>
    </source>
</evidence>
<name>A0ACC1JPR1_9FUNG</name>
<accession>A0ACC1JPR1</accession>